<dbReference type="PRINTS" id="PR00463">
    <property type="entry name" value="EP450I"/>
</dbReference>
<evidence type="ECO:0000256" key="6">
    <source>
        <dbReference type="ARBA" id="ARBA00023002"/>
    </source>
</evidence>
<keyword evidence="5 9" id="KW-0479">Metal-binding</keyword>
<dbReference type="Pfam" id="PF00067">
    <property type="entry name" value="p450"/>
    <property type="match status" value="1"/>
</dbReference>
<dbReference type="InterPro" id="IPR017972">
    <property type="entry name" value="Cyt_P450_CS"/>
</dbReference>
<name>A0A5C3M0S5_9AGAR</name>
<keyword evidence="4 9" id="KW-0349">Heme</keyword>
<dbReference type="SUPFAM" id="SSF48264">
    <property type="entry name" value="Cytochrome P450"/>
    <property type="match status" value="1"/>
</dbReference>
<dbReference type="InterPro" id="IPR002401">
    <property type="entry name" value="Cyt_P450_E_grp-I"/>
</dbReference>
<keyword evidence="7 9" id="KW-0408">Iron</keyword>
<evidence type="ECO:0000256" key="5">
    <source>
        <dbReference type="ARBA" id="ARBA00022723"/>
    </source>
</evidence>
<evidence type="ECO:0000256" key="1">
    <source>
        <dbReference type="ARBA" id="ARBA00001971"/>
    </source>
</evidence>
<keyword evidence="11" id="KW-0732">Signal</keyword>
<keyword evidence="8 10" id="KW-0503">Monooxygenase</keyword>
<sequence length="511" mass="57945">MLSWSVLLLCITLIAVVYIWSKPSVLPLPPGPKKIPFLGSLLEMPRTLEWQTFAQWSKDYGSDVIHARVAGVDIIILNSIQAAHDLLDRRSALYSGRPRFVMAAELMGWGWQFSAMIGERWRERRRLFQQRFPSSNNAVHQPRLTEFIRVLQLQLLESPDDFMNIVRHTFGGVILALAYGIKIEPTNDPLVKMAEYAIHTLTIAAVPGAFLVDVLPILKYIPEWFPGASFKRKARVWREVALNFRDMPFAISEQEIEQGTSQPSFTTLCLDDLDPTRDVEYQRQIIKDTAGMFFSAGSDNIVSVVQSFILAMLCNPDIQAKAQLELDELLQHQRLAVYDDEPFLPYLSAVVKEVFRWQNPTPIGIPHRLDQDDTYKGFHLPAGSMIIGNQWAMLHDENDYPEPFKFNPERFLKNGHLDPTVKDPLSVAFGFGRRFCPGSHIAVQAVWLAAASILSTFNIYKAVDNEGNAIEPSLEYHSALIYRPLPFKCNIKPRSTEAVFLVHSAFDQSSG</sequence>
<gene>
    <name evidence="12" type="ORF">BDQ12DRAFT_763089</name>
</gene>
<keyword evidence="13" id="KW-1185">Reference proteome</keyword>
<dbReference type="InterPro" id="IPR001128">
    <property type="entry name" value="Cyt_P450"/>
</dbReference>
<accession>A0A5C3M0S5</accession>
<feature type="chain" id="PRO_5022916726" evidence="11">
    <location>
        <begin position="22"/>
        <end position="511"/>
    </location>
</feature>
<dbReference type="STRING" id="68775.A0A5C3M0S5"/>
<dbReference type="GO" id="GO:0004497">
    <property type="term" value="F:monooxygenase activity"/>
    <property type="evidence" value="ECO:0007669"/>
    <property type="project" value="UniProtKB-KW"/>
</dbReference>
<reference evidence="12 13" key="1">
    <citation type="journal article" date="2019" name="Nat. Ecol. Evol.">
        <title>Megaphylogeny resolves global patterns of mushroom evolution.</title>
        <authorList>
            <person name="Varga T."/>
            <person name="Krizsan K."/>
            <person name="Foldi C."/>
            <person name="Dima B."/>
            <person name="Sanchez-Garcia M."/>
            <person name="Sanchez-Ramirez S."/>
            <person name="Szollosi G.J."/>
            <person name="Szarkandi J.G."/>
            <person name="Papp V."/>
            <person name="Albert L."/>
            <person name="Andreopoulos W."/>
            <person name="Angelini C."/>
            <person name="Antonin V."/>
            <person name="Barry K.W."/>
            <person name="Bougher N.L."/>
            <person name="Buchanan P."/>
            <person name="Buyck B."/>
            <person name="Bense V."/>
            <person name="Catcheside P."/>
            <person name="Chovatia M."/>
            <person name="Cooper J."/>
            <person name="Damon W."/>
            <person name="Desjardin D."/>
            <person name="Finy P."/>
            <person name="Geml J."/>
            <person name="Haridas S."/>
            <person name="Hughes K."/>
            <person name="Justo A."/>
            <person name="Karasinski D."/>
            <person name="Kautmanova I."/>
            <person name="Kiss B."/>
            <person name="Kocsube S."/>
            <person name="Kotiranta H."/>
            <person name="LaButti K.M."/>
            <person name="Lechner B.E."/>
            <person name="Liimatainen K."/>
            <person name="Lipzen A."/>
            <person name="Lukacs Z."/>
            <person name="Mihaltcheva S."/>
            <person name="Morgado L.N."/>
            <person name="Niskanen T."/>
            <person name="Noordeloos M.E."/>
            <person name="Ohm R.A."/>
            <person name="Ortiz-Santana B."/>
            <person name="Ovrebo C."/>
            <person name="Racz N."/>
            <person name="Riley R."/>
            <person name="Savchenko A."/>
            <person name="Shiryaev A."/>
            <person name="Soop K."/>
            <person name="Spirin V."/>
            <person name="Szebenyi C."/>
            <person name="Tomsovsky M."/>
            <person name="Tulloss R.E."/>
            <person name="Uehling J."/>
            <person name="Grigoriev I.V."/>
            <person name="Vagvolgyi C."/>
            <person name="Papp T."/>
            <person name="Martin F.M."/>
            <person name="Miettinen O."/>
            <person name="Hibbett D.S."/>
            <person name="Nagy L.G."/>
        </authorList>
    </citation>
    <scope>NUCLEOTIDE SEQUENCE [LARGE SCALE GENOMIC DNA]</scope>
    <source>
        <strain evidence="12 13">CBS 166.37</strain>
    </source>
</reference>
<dbReference type="EMBL" id="ML213630">
    <property type="protein sequence ID" value="TFK34601.1"/>
    <property type="molecule type" value="Genomic_DNA"/>
</dbReference>
<organism evidence="12 13">
    <name type="scientific">Crucibulum laeve</name>
    <dbReference type="NCBI Taxonomy" id="68775"/>
    <lineage>
        <taxon>Eukaryota</taxon>
        <taxon>Fungi</taxon>
        <taxon>Dikarya</taxon>
        <taxon>Basidiomycota</taxon>
        <taxon>Agaricomycotina</taxon>
        <taxon>Agaricomycetes</taxon>
        <taxon>Agaricomycetidae</taxon>
        <taxon>Agaricales</taxon>
        <taxon>Agaricineae</taxon>
        <taxon>Nidulariaceae</taxon>
        <taxon>Crucibulum</taxon>
    </lineage>
</organism>
<comment type="cofactor">
    <cofactor evidence="1 9">
        <name>heme</name>
        <dbReference type="ChEBI" id="CHEBI:30413"/>
    </cofactor>
</comment>
<dbReference type="GO" id="GO:0016705">
    <property type="term" value="F:oxidoreductase activity, acting on paired donors, with incorporation or reduction of molecular oxygen"/>
    <property type="evidence" value="ECO:0007669"/>
    <property type="project" value="InterPro"/>
</dbReference>
<comment type="similarity">
    <text evidence="3 10">Belongs to the cytochrome P450 family.</text>
</comment>
<evidence type="ECO:0000256" key="4">
    <source>
        <dbReference type="ARBA" id="ARBA00022617"/>
    </source>
</evidence>
<dbReference type="GO" id="GO:0005506">
    <property type="term" value="F:iron ion binding"/>
    <property type="evidence" value="ECO:0007669"/>
    <property type="project" value="InterPro"/>
</dbReference>
<evidence type="ECO:0000256" key="10">
    <source>
        <dbReference type="RuleBase" id="RU000461"/>
    </source>
</evidence>
<proteinExistence type="inferred from homology"/>
<dbReference type="CDD" id="cd11065">
    <property type="entry name" value="CYP64-like"/>
    <property type="match status" value="1"/>
</dbReference>
<dbReference type="PANTHER" id="PTHR46300">
    <property type="entry name" value="P450, PUTATIVE (EUROFUNG)-RELATED-RELATED"/>
    <property type="match status" value="1"/>
</dbReference>
<dbReference type="OrthoDB" id="2789670at2759"/>
<evidence type="ECO:0000256" key="7">
    <source>
        <dbReference type="ARBA" id="ARBA00023004"/>
    </source>
</evidence>
<evidence type="ECO:0000313" key="12">
    <source>
        <dbReference type="EMBL" id="TFK34601.1"/>
    </source>
</evidence>
<feature type="signal peptide" evidence="11">
    <location>
        <begin position="1"/>
        <end position="21"/>
    </location>
</feature>
<evidence type="ECO:0000256" key="11">
    <source>
        <dbReference type="SAM" id="SignalP"/>
    </source>
</evidence>
<protein>
    <submittedName>
        <fullName evidence="12">Cytochrome P450</fullName>
    </submittedName>
</protein>
<dbReference type="Proteomes" id="UP000308652">
    <property type="component" value="Unassembled WGS sequence"/>
</dbReference>
<dbReference type="PROSITE" id="PS00086">
    <property type="entry name" value="CYTOCHROME_P450"/>
    <property type="match status" value="1"/>
</dbReference>
<dbReference type="AlphaFoldDB" id="A0A5C3M0S5"/>
<dbReference type="PANTHER" id="PTHR46300:SF7">
    <property type="entry name" value="P450, PUTATIVE (EUROFUNG)-RELATED"/>
    <property type="match status" value="1"/>
</dbReference>
<evidence type="ECO:0000256" key="2">
    <source>
        <dbReference type="ARBA" id="ARBA00005179"/>
    </source>
</evidence>
<evidence type="ECO:0000256" key="3">
    <source>
        <dbReference type="ARBA" id="ARBA00010617"/>
    </source>
</evidence>
<evidence type="ECO:0000256" key="9">
    <source>
        <dbReference type="PIRSR" id="PIRSR602401-1"/>
    </source>
</evidence>
<feature type="binding site" description="axial binding residue" evidence="9">
    <location>
        <position position="436"/>
    </location>
    <ligand>
        <name>heme</name>
        <dbReference type="ChEBI" id="CHEBI:30413"/>
    </ligand>
    <ligandPart>
        <name>Fe</name>
        <dbReference type="ChEBI" id="CHEBI:18248"/>
    </ligandPart>
</feature>
<dbReference type="InterPro" id="IPR050364">
    <property type="entry name" value="Cytochrome_P450_fung"/>
</dbReference>
<evidence type="ECO:0000256" key="8">
    <source>
        <dbReference type="ARBA" id="ARBA00023033"/>
    </source>
</evidence>
<comment type="pathway">
    <text evidence="2">Secondary metabolite biosynthesis.</text>
</comment>
<dbReference type="GO" id="GO:0020037">
    <property type="term" value="F:heme binding"/>
    <property type="evidence" value="ECO:0007669"/>
    <property type="project" value="InterPro"/>
</dbReference>
<evidence type="ECO:0000313" key="13">
    <source>
        <dbReference type="Proteomes" id="UP000308652"/>
    </source>
</evidence>
<keyword evidence="6 10" id="KW-0560">Oxidoreductase</keyword>
<dbReference type="Gene3D" id="1.10.630.10">
    <property type="entry name" value="Cytochrome P450"/>
    <property type="match status" value="1"/>
</dbReference>
<dbReference type="InterPro" id="IPR036396">
    <property type="entry name" value="Cyt_P450_sf"/>
</dbReference>